<feature type="transmembrane region" description="Helical" evidence="7">
    <location>
        <begin position="359"/>
        <end position="377"/>
    </location>
</feature>
<feature type="transmembrane region" description="Helical" evidence="7">
    <location>
        <begin position="38"/>
        <end position="57"/>
    </location>
</feature>
<name>A0A845BEZ9_9PROT</name>
<sequence>MNDCSVEAGAVRARTTDHLPPSLAEIHQSVAVPRSGHWFRRLLAFVGPGYLVAVGYMDPGNWATAIAGGSAFGYKLLVVALLSSLIAMLLQAICARIGIATGRDLAQLCRERFHPAAAIPLWILAEAAIVATDLAEVIGTAIALQLLFGLPLLQGVVLTVLDAFLILWLQNKGVRWLEAFVIGLIALIAGCFLAQVVLAHPDWGDLLRGYLPSASIVTNPTELYLALGILGATVMPHNLYLHTALVQSRATRPDEASKREAIRFASIDSSVALALALLINSAILITAAAAFHVRGETEVAEIGQAHALLAPLLGAAAPILFAVSLLACGLNSTVTATIAGQVVMEGFIRMRLRPVVRRLVTRMIAVVPAVLVTWFYGESGTAELLVFSQVILSLQLPFAAIPLMIFAGDRRRLGALVTPAWQLAIGWAAALLIVALNVWMLASAF</sequence>
<evidence type="ECO:0000256" key="2">
    <source>
        <dbReference type="ARBA" id="ARBA00022448"/>
    </source>
</evidence>
<evidence type="ECO:0000256" key="7">
    <source>
        <dbReference type="HAMAP-Rule" id="MF_00221"/>
    </source>
</evidence>
<keyword evidence="2 7" id="KW-0813">Transport</keyword>
<dbReference type="Proteomes" id="UP000460715">
    <property type="component" value="Unassembled WGS sequence"/>
</dbReference>
<dbReference type="NCBIfam" id="NF001923">
    <property type="entry name" value="PRK00701.1"/>
    <property type="match status" value="1"/>
</dbReference>
<comment type="similarity">
    <text evidence="7">Belongs to the NRAMP family.</text>
</comment>
<dbReference type="OrthoDB" id="9787548at2"/>
<dbReference type="InterPro" id="IPR001046">
    <property type="entry name" value="NRAMP_fam"/>
</dbReference>
<feature type="transmembrane region" description="Helical" evidence="7">
    <location>
        <begin position="420"/>
        <end position="442"/>
    </location>
</feature>
<accession>A0A845BEZ9</accession>
<keyword evidence="3 7" id="KW-0812">Transmembrane</keyword>
<keyword evidence="6 7" id="KW-0472">Membrane</keyword>
<dbReference type="PANTHER" id="PTHR11706">
    <property type="entry name" value="SOLUTE CARRIER PROTEIN FAMILY 11 MEMBER"/>
    <property type="match status" value="1"/>
</dbReference>
<keyword evidence="5 7" id="KW-1133">Transmembrane helix</keyword>
<comment type="caution">
    <text evidence="8">The sequence shown here is derived from an EMBL/GenBank/DDBJ whole genome shotgun (WGS) entry which is preliminary data.</text>
</comment>
<dbReference type="GO" id="GO:0015293">
    <property type="term" value="F:symporter activity"/>
    <property type="evidence" value="ECO:0007669"/>
    <property type="project" value="UniProtKB-UniRule"/>
</dbReference>
<feature type="transmembrane region" description="Helical" evidence="7">
    <location>
        <begin position="389"/>
        <end position="408"/>
    </location>
</feature>
<keyword evidence="4 7" id="KW-0769">Symport</keyword>
<dbReference type="GO" id="GO:0015086">
    <property type="term" value="F:cadmium ion transmembrane transporter activity"/>
    <property type="evidence" value="ECO:0007669"/>
    <property type="project" value="TreeGrafter"/>
</dbReference>
<evidence type="ECO:0000256" key="6">
    <source>
        <dbReference type="ARBA" id="ARBA00023136"/>
    </source>
</evidence>
<dbReference type="GO" id="GO:0046872">
    <property type="term" value="F:metal ion binding"/>
    <property type="evidence" value="ECO:0007669"/>
    <property type="project" value="UniProtKB-UniRule"/>
</dbReference>
<comment type="subcellular location">
    <subcellularLocation>
        <location evidence="7">Cell membrane</location>
        <topology evidence="7">Multi-pass membrane protein</topology>
    </subcellularLocation>
    <subcellularLocation>
        <location evidence="1">Membrane</location>
        <topology evidence="1">Multi-pass membrane protein</topology>
    </subcellularLocation>
</comment>
<evidence type="ECO:0000313" key="9">
    <source>
        <dbReference type="Proteomes" id="UP000460715"/>
    </source>
</evidence>
<dbReference type="GO" id="GO:0005384">
    <property type="term" value="F:manganese ion transmembrane transporter activity"/>
    <property type="evidence" value="ECO:0007669"/>
    <property type="project" value="TreeGrafter"/>
</dbReference>
<dbReference type="AlphaFoldDB" id="A0A845BEZ9"/>
<dbReference type="HAMAP" id="MF_00221">
    <property type="entry name" value="NRAMP"/>
    <property type="match status" value="1"/>
</dbReference>
<feature type="transmembrane region" description="Helical" evidence="7">
    <location>
        <begin position="176"/>
        <end position="198"/>
    </location>
</feature>
<dbReference type="RefSeq" id="WP_160935155.1">
    <property type="nucleotide sequence ID" value="NZ_SNVJ01000001.1"/>
</dbReference>
<keyword evidence="9" id="KW-1185">Reference proteome</keyword>
<dbReference type="NCBIfam" id="NF037982">
    <property type="entry name" value="Nramp_1"/>
    <property type="match status" value="1"/>
</dbReference>
<feature type="transmembrane region" description="Helical" evidence="7">
    <location>
        <begin position="148"/>
        <end position="169"/>
    </location>
</feature>
<dbReference type="Pfam" id="PF01566">
    <property type="entry name" value="Nramp"/>
    <property type="match status" value="1"/>
</dbReference>
<dbReference type="GO" id="GO:0034755">
    <property type="term" value="P:iron ion transmembrane transport"/>
    <property type="evidence" value="ECO:0007669"/>
    <property type="project" value="TreeGrafter"/>
</dbReference>
<feature type="transmembrane region" description="Helical" evidence="7">
    <location>
        <begin position="119"/>
        <end position="142"/>
    </location>
</feature>
<proteinExistence type="inferred from homology"/>
<evidence type="ECO:0000256" key="5">
    <source>
        <dbReference type="ARBA" id="ARBA00022989"/>
    </source>
</evidence>
<gene>
    <name evidence="7" type="primary">mntH</name>
    <name evidence="8" type="ORF">E0493_01615</name>
</gene>
<feature type="transmembrane region" description="Helical" evidence="7">
    <location>
        <begin position="312"/>
        <end position="338"/>
    </location>
</feature>
<evidence type="ECO:0000256" key="1">
    <source>
        <dbReference type="ARBA" id="ARBA00004141"/>
    </source>
</evidence>
<dbReference type="PRINTS" id="PR00447">
    <property type="entry name" value="NATRESASSCMP"/>
</dbReference>
<dbReference type="GO" id="GO:0005886">
    <property type="term" value="C:plasma membrane"/>
    <property type="evidence" value="ECO:0007669"/>
    <property type="project" value="UniProtKB-SubCell"/>
</dbReference>
<evidence type="ECO:0000313" key="8">
    <source>
        <dbReference type="EMBL" id="MXP62049.1"/>
    </source>
</evidence>
<keyword evidence="7" id="KW-1003">Cell membrane</keyword>
<dbReference type="NCBIfam" id="TIGR01197">
    <property type="entry name" value="nramp"/>
    <property type="match status" value="1"/>
</dbReference>
<feature type="transmembrane region" description="Helical" evidence="7">
    <location>
        <begin position="223"/>
        <end position="246"/>
    </location>
</feature>
<keyword evidence="7" id="KW-0406">Ion transport</keyword>
<feature type="transmembrane region" description="Helical" evidence="7">
    <location>
        <begin position="77"/>
        <end position="99"/>
    </location>
</feature>
<evidence type="ECO:0000256" key="3">
    <source>
        <dbReference type="ARBA" id="ARBA00022692"/>
    </source>
</evidence>
<evidence type="ECO:0000256" key="4">
    <source>
        <dbReference type="ARBA" id="ARBA00022847"/>
    </source>
</evidence>
<dbReference type="EMBL" id="SNVJ01000001">
    <property type="protein sequence ID" value="MXP62049.1"/>
    <property type="molecule type" value="Genomic_DNA"/>
</dbReference>
<protein>
    <recommendedName>
        <fullName evidence="7">Divalent metal cation transporter MntH</fullName>
    </recommendedName>
</protein>
<organism evidence="8 9">
    <name type="scientific">Teichococcus coralli</name>
    <dbReference type="NCBI Taxonomy" id="2545983"/>
    <lineage>
        <taxon>Bacteria</taxon>
        <taxon>Pseudomonadati</taxon>
        <taxon>Pseudomonadota</taxon>
        <taxon>Alphaproteobacteria</taxon>
        <taxon>Acetobacterales</taxon>
        <taxon>Roseomonadaceae</taxon>
        <taxon>Roseomonas</taxon>
    </lineage>
</organism>
<comment type="function">
    <text evidence="7">H(+)-stimulated, divalent metal cation uptake system.</text>
</comment>
<reference evidence="8 9" key="1">
    <citation type="submission" date="2019-03" db="EMBL/GenBank/DDBJ databases">
        <title>Roseomonas sp. a novel Roseomonas species isolated from Sea whip Gorgonian.</title>
        <authorList>
            <person name="Li F."/>
            <person name="Pan X."/>
            <person name="Huang S."/>
            <person name="Li Z."/>
            <person name="Meng B."/>
        </authorList>
    </citation>
    <scope>NUCLEOTIDE SEQUENCE [LARGE SCALE GENOMIC DNA]</scope>
    <source>
        <strain evidence="8 9">M0104</strain>
    </source>
</reference>
<feature type="transmembrane region" description="Helical" evidence="7">
    <location>
        <begin position="267"/>
        <end position="292"/>
    </location>
</feature>
<dbReference type="PANTHER" id="PTHR11706:SF33">
    <property type="entry name" value="NATURAL RESISTANCE-ASSOCIATED MACROPHAGE PROTEIN 2"/>
    <property type="match status" value="1"/>
</dbReference>